<protein>
    <recommendedName>
        <fullName evidence="4 11">Serine acetyltransferase</fullName>
        <ecNumber evidence="3 11">2.3.1.30</ecNumber>
    </recommendedName>
</protein>
<proteinExistence type="inferred from homology"/>
<comment type="caution">
    <text evidence="12">The sequence shown here is derived from an EMBL/GenBank/DDBJ whole genome shotgun (WGS) entry which is preliminary data.</text>
</comment>
<dbReference type="EC" id="2.3.1.30" evidence="3 11"/>
<keyword evidence="8" id="KW-0198">Cysteine biosynthesis</keyword>
<evidence type="ECO:0000256" key="11">
    <source>
        <dbReference type="PIRNR" id="PIRNR000441"/>
    </source>
</evidence>
<keyword evidence="13" id="KW-1185">Reference proteome</keyword>
<dbReference type="InterPro" id="IPR042122">
    <property type="entry name" value="Ser_AcTrfase_N_sf"/>
</dbReference>
<dbReference type="CDD" id="cd03354">
    <property type="entry name" value="LbH_SAT"/>
    <property type="match status" value="1"/>
</dbReference>
<evidence type="ECO:0000256" key="7">
    <source>
        <dbReference type="ARBA" id="ARBA00022737"/>
    </source>
</evidence>
<dbReference type="PROSITE" id="PS00101">
    <property type="entry name" value="HEXAPEP_TRANSFERASES"/>
    <property type="match status" value="1"/>
</dbReference>
<keyword evidence="7" id="KW-0677">Repeat</keyword>
<dbReference type="PIRSF" id="PIRSF000441">
    <property type="entry name" value="CysE"/>
    <property type="match status" value="1"/>
</dbReference>
<dbReference type="InterPro" id="IPR005881">
    <property type="entry name" value="Ser_O-AcTrfase"/>
</dbReference>
<name>A0ABP9D0A3_9ACTN</name>
<accession>A0ABP9D0A3</accession>
<gene>
    <name evidence="12" type="primary">cysE</name>
    <name evidence="12" type="ORF">GCM10023220_65900</name>
</gene>
<evidence type="ECO:0000313" key="12">
    <source>
        <dbReference type="EMBL" id="GAA4823222.1"/>
    </source>
</evidence>
<comment type="similarity">
    <text evidence="2 11">Belongs to the transferase hexapeptide repeat family.</text>
</comment>
<comment type="pathway">
    <text evidence="1">Amino-acid biosynthesis; L-cysteine biosynthesis; L-cysteine from L-serine: step 1/2.</text>
</comment>
<keyword evidence="5" id="KW-0028">Amino-acid biosynthesis</keyword>
<dbReference type="PANTHER" id="PTHR42811">
    <property type="entry name" value="SERINE ACETYLTRANSFERASE"/>
    <property type="match status" value="1"/>
</dbReference>
<sequence length="196" mass="20775">MLRTLGEDLRTVVDRDPSVRTRAEALLHPALPAVWTHRVAHRLHRRGLRLPARGLMVLARAVTGTEIHPGARLGRRVLIDHGAAVVIGETARVGDDVTIYHQVTLGAVGWWHDNGRAEGERRHPVVGDGVVLGTGATVLGPVTVGAGAVIGAQALVVKDVPAKARVLALAASPAPPRQTPQYAVELLRHTASAGSW</sequence>
<keyword evidence="9 11" id="KW-0012">Acyltransferase</keyword>
<dbReference type="InterPro" id="IPR045304">
    <property type="entry name" value="LbH_SAT"/>
</dbReference>
<dbReference type="InterPro" id="IPR053376">
    <property type="entry name" value="Serine_acetyltransferase"/>
</dbReference>
<evidence type="ECO:0000256" key="6">
    <source>
        <dbReference type="ARBA" id="ARBA00022679"/>
    </source>
</evidence>
<evidence type="ECO:0000256" key="4">
    <source>
        <dbReference type="ARBA" id="ARBA00018522"/>
    </source>
</evidence>
<evidence type="ECO:0000256" key="9">
    <source>
        <dbReference type="ARBA" id="ARBA00023315"/>
    </source>
</evidence>
<dbReference type="InterPro" id="IPR018357">
    <property type="entry name" value="Hexapep_transf_CS"/>
</dbReference>
<evidence type="ECO:0000313" key="13">
    <source>
        <dbReference type="Proteomes" id="UP001501265"/>
    </source>
</evidence>
<evidence type="ECO:0000256" key="10">
    <source>
        <dbReference type="ARBA" id="ARBA00049486"/>
    </source>
</evidence>
<dbReference type="NCBIfam" id="NF041874">
    <property type="entry name" value="EPS_EpsC"/>
    <property type="match status" value="1"/>
</dbReference>
<dbReference type="EMBL" id="BAABIG010000087">
    <property type="protein sequence ID" value="GAA4823222.1"/>
    <property type="molecule type" value="Genomic_DNA"/>
</dbReference>
<dbReference type="SUPFAM" id="SSF51161">
    <property type="entry name" value="Trimeric LpxA-like enzymes"/>
    <property type="match status" value="1"/>
</dbReference>
<evidence type="ECO:0000256" key="8">
    <source>
        <dbReference type="ARBA" id="ARBA00023192"/>
    </source>
</evidence>
<evidence type="ECO:0000256" key="3">
    <source>
        <dbReference type="ARBA" id="ARBA00013266"/>
    </source>
</evidence>
<dbReference type="Gene3D" id="1.10.3130.10">
    <property type="entry name" value="serine acetyltransferase, domain 1"/>
    <property type="match status" value="1"/>
</dbReference>
<evidence type="ECO:0000256" key="2">
    <source>
        <dbReference type="ARBA" id="ARBA00007274"/>
    </source>
</evidence>
<dbReference type="Pfam" id="PF00132">
    <property type="entry name" value="Hexapep"/>
    <property type="match status" value="1"/>
</dbReference>
<evidence type="ECO:0000256" key="1">
    <source>
        <dbReference type="ARBA" id="ARBA00004876"/>
    </source>
</evidence>
<keyword evidence="6 11" id="KW-0808">Transferase</keyword>
<evidence type="ECO:0000256" key="5">
    <source>
        <dbReference type="ARBA" id="ARBA00022605"/>
    </source>
</evidence>
<organism evidence="12 13">
    <name type="scientific">Streptomyces ziwulingensis</name>
    <dbReference type="NCBI Taxonomy" id="1045501"/>
    <lineage>
        <taxon>Bacteria</taxon>
        <taxon>Bacillati</taxon>
        <taxon>Actinomycetota</taxon>
        <taxon>Actinomycetes</taxon>
        <taxon>Kitasatosporales</taxon>
        <taxon>Streptomycetaceae</taxon>
        <taxon>Streptomyces</taxon>
    </lineage>
</organism>
<dbReference type="Proteomes" id="UP001501265">
    <property type="component" value="Unassembled WGS sequence"/>
</dbReference>
<comment type="catalytic activity">
    <reaction evidence="10 11">
        <text>L-serine + acetyl-CoA = O-acetyl-L-serine + CoA</text>
        <dbReference type="Rhea" id="RHEA:24560"/>
        <dbReference type="ChEBI" id="CHEBI:33384"/>
        <dbReference type="ChEBI" id="CHEBI:57287"/>
        <dbReference type="ChEBI" id="CHEBI:57288"/>
        <dbReference type="ChEBI" id="CHEBI:58340"/>
        <dbReference type="EC" id="2.3.1.30"/>
    </reaction>
</comment>
<dbReference type="InterPro" id="IPR001451">
    <property type="entry name" value="Hexapep"/>
</dbReference>
<dbReference type="InterPro" id="IPR011004">
    <property type="entry name" value="Trimer_LpxA-like_sf"/>
</dbReference>
<reference evidence="13" key="1">
    <citation type="journal article" date="2019" name="Int. J. Syst. Evol. Microbiol.">
        <title>The Global Catalogue of Microorganisms (GCM) 10K type strain sequencing project: providing services to taxonomists for standard genome sequencing and annotation.</title>
        <authorList>
            <consortium name="The Broad Institute Genomics Platform"/>
            <consortium name="The Broad Institute Genome Sequencing Center for Infectious Disease"/>
            <person name="Wu L."/>
            <person name="Ma J."/>
        </authorList>
    </citation>
    <scope>NUCLEOTIDE SEQUENCE [LARGE SCALE GENOMIC DNA]</scope>
    <source>
        <strain evidence="13">JCM 18081</strain>
    </source>
</reference>
<dbReference type="Gene3D" id="2.160.10.10">
    <property type="entry name" value="Hexapeptide repeat proteins"/>
    <property type="match status" value="1"/>
</dbReference>